<gene>
    <name evidence="1" type="ORF">AS180_10660</name>
</gene>
<name>A0A0V8JLJ4_9BACI</name>
<organism evidence="1 2">
    <name type="scientific">Priestia veravalensis</name>
    <dbReference type="NCBI Taxonomy" id="1414648"/>
    <lineage>
        <taxon>Bacteria</taxon>
        <taxon>Bacillati</taxon>
        <taxon>Bacillota</taxon>
        <taxon>Bacilli</taxon>
        <taxon>Bacillales</taxon>
        <taxon>Bacillaceae</taxon>
        <taxon>Priestia</taxon>
    </lineage>
</organism>
<dbReference type="AlphaFoldDB" id="A0A0V8JLJ4"/>
<dbReference type="Proteomes" id="UP000053681">
    <property type="component" value="Unassembled WGS sequence"/>
</dbReference>
<dbReference type="InterPro" id="IPR014867">
    <property type="entry name" value="Spore_coat_CotH_CotH2/3/7"/>
</dbReference>
<keyword evidence="2" id="KW-1185">Reference proteome</keyword>
<proteinExistence type="predicted"/>
<accession>A0A0V8JLJ4</accession>
<evidence type="ECO:0000313" key="1">
    <source>
        <dbReference type="EMBL" id="KSU87865.1"/>
    </source>
</evidence>
<comment type="caution">
    <text evidence="1">The sequence shown here is derived from an EMBL/GenBank/DDBJ whole genome shotgun (WGS) entry which is preliminary data.</text>
</comment>
<reference evidence="1 2" key="1">
    <citation type="submission" date="2015-11" db="EMBL/GenBank/DDBJ databases">
        <title>Bacillus caseinolyticus sp nov.</title>
        <authorList>
            <person name="Dastager S.G."/>
            <person name="Mawlankar R."/>
        </authorList>
    </citation>
    <scope>NUCLEOTIDE SEQUENCE [LARGE SCALE GENOMIC DNA]</scope>
    <source>
        <strain evidence="1 2">SGD-V-76</strain>
    </source>
</reference>
<dbReference type="PANTHER" id="PTHR40050:SF1">
    <property type="entry name" value="INNER SPORE COAT PROTEIN H"/>
    <property type="match status" value="1"/>
</dbReference>
<keyword evidence="1" id="KW-0946">Virion</keyword>
<dbReference type="RefSeq" id="WP_025907391.1">
    <property type="nucleotide sequence ID" value="NZ_KQ758649.1"/>
</dbReference>
<evidence type="ECO:0000313" key="2">
    <source>
        <dbReference type="Proteomes" id="UP000053681"/>
    </source>
</evidence>
<keyword evidence="1" id="KW-0167">Capsid protein</keyword>
<dbReference type="Pfam" id="PF08757">
    <property type="entry name" value="CotH"/>
    <property type="match status" value="1"/>
</dbReference>
<dbReference type="EMBL" id="LNQP01000033">
    <property type="protein sequence ID" value="KSU87865.1"/>
    <property type="molecule type" value="Genomic_DNA"/>
</dbReference>
<dbReference type="PANTHER" id="PTHR40050">
    <property type="entry name" value="INNER SPORE COAT PROTEIN H"/>
    <property type="match status" value="1"/>
</dbReference>
<sequence length="358" mass="41958">MGIATYSVFANVRDFKELKADIWSEDSIPAVMKVHKKRYEIGLTLRGSHIREMRKKSYYIEFYSPNKFGKTNEIHLNAEYKDPSLVRNKLSLDFFSDLGVLSPKSQFVHLTINGKNEGVYLQLESVNEYFLTKRSLPKGSIFYAVDGDANFSLMSDLDEKPKESLQSGYETKVAYGKDEEALEYFIYNLNTWTNQEFEDNIEEHLEVDRYLAWLVGVICLQNFDGFVHNYALYRNSDTKCFELLPWDYDATWGRDVNGDEMESNYVRMEGFNTLTARLLAISKFKKQYIEKMNSALNHQFTVNYMKPKIEALHQLILPYVEKDPYIQHKLATFYQEPAFICDFIKDRAAYIRKSMKSF</sequence>
<protein>
    <submittedName>
        <fullName evidence="1">Spore coat protein</fullName>
    </submittedName>
</protein>